<comment type="caution">
    <text evidence="3">The sequence shown here is derived from an EMBL/GenBank/DDBJ whole genome shotgun (WGS) entry which is preliminary data.</text>
</comment>
<evidence type="ECO:0000313" key="5">
    <source>
        <dbReference type="Proteomes" id="UP000235579"/>
    </source>
</evidence>
<dbReference type="Pfam" id="PF10544">
    <property type="entry name" value="T5orf172"/>
    <property type="match status" value="1"/>
</dbReference>
<feature type="region of interest" description="Disordered" evidence="1">
    <location>
        <begin position="146"/>
        <end position="178"/>
    </location>
</feature>
<protein>
    <recommendedName>
        <fullName evidence="2">Bacteriophage T5 Orf172 DNA-binding domain-containing protein</fullName>
    </recommendedName>
</protein>
<sequence length="196" mass="22792">MAKNRHEGFAKAYKEATYLYIAYSNRSHLFKMGITKNTQDRLRNLNSHRPDDSGDWKYVGYVKIGPKITGIIESQTATSLKQFNIHRPFGGKKGYCRELYSCPLSVILEYLHYRLLPEERKALAKSIMQKNTKFRMHNGKLVSFLKPTADDNLNPSSVKKRNKDKNKKQTPKRIRRTDLTPMAQMLQDKHNIAVYV</sequence>
<name>A0A2N7NLB4_9VIBR</name>
<evidence type="ECO:0000313" key="3">
    <source>
        <dbReference type="EMBL" id="PMP16543.1"/>
    </source>
</evidence>
<dbReference type="EMBL" id="SYVV01000001">
    <property type="protein sequence ID" value="TKG37684.1"/>
    <property type="molecule type" value="Genomic_DNA"/>
</dbReference>
<organism evidence="3 5">
    <name type="scientific">Vibrio tasmaniensis</name>
    <dbReference type="NCBI Taxonomy" id="212663"/>
    <lineage>
        <taxon>Bacteria</taxon>
        <taxon>Pseudomonadati</taxon>
        <taxon>Pseudomonadota</taxon>
        <taxon>Gammaproteobacteria</taxon>
        <taxon>Vibrionales</taxon>
        <taxon>Vibrionaceae</taxon>
        <taxon>Vibrio</taxon>
    </lineage>
</organism>
<reference evidence="3" key="3">
    <citation type="journal article" date="2018" name="Nature">
        <title>A major lineage of non-tailed dsDNA viruses as unrecognized killers of marine bacteria.</title>
        <authorList>
            <person name="Kauffman K.M."/>
            <person name="Hussain F.A."/>
            <person name="Yang J."/>
            <person name="Arevalo P."/>
            <person name="Brown J.M."/>
            <person name="Chang W.K."/>
            <person name="VanInsberghe D."/>
            <person name="Elsherbini J."/>
            <person name="Sharma R.S."/>
            <person name="Cutler M.B."/>
            <person name="Kelly L."/>
            <person name="Polz M.F."/>
        </authorList>
    </citation>
    <scope>NUCLEOTIDE SEQUENCE</scope>
    <source>
        <strain evidence="3">10N.222.48.A2</strain>
    </source>
</reference>
<evidence type="ECO:0000313" key="6">
    <source>
        <dbReference type="Proteomes" id="UP000308018"/>
    </source>
</evidence>
<accession>A0A2N7NLB4</accession>
<evidence type="ECO:0000313" key="4">
    <source>
        <dbReference type="EMBL" id="TKG37684.1"/>
    </source>
</evidence>
<dbReference type="AlphaFoldDB" id="A0A2N7NLB4"/>
<reference evidence="4 6" key="4">
    <citation type="submission" date="2019-04" db="EMBL/GenBank/DDBJ databases">
        <title>A reverse ecology approach based on a biological definition of microbial populations.</title>
        <authorList>
            <person name="Arevalo P."/>
            <person name="Vaninsberghe D."/>
            <person name="Elsherbini J."/>
            <person name="Gore J."/>
            <person name="Polz M."/>
        </authorList>
    </citation>
    <scope>NUCLEOTIDE SEQUENCE [LARGE SCALE GENOMIC DNA]</scope>
    <source>
        <strain evidence="4 6">10N.222.45.A8</strain>
    </source>
</reference>
<reference evidence="5" key="1">
    <citation type="submission" date="2016-07" db="EMBL/GenBank/DDBJ databases">
        <title>Nontailed viruses are major unrecognized killers of bacteria in the ocean.</title>
        <authorList>
            <person name="Kauffman K."/>
            <person name="Hussain F."/>
            <person name="Yang J."/>
            <person name="Arevalo P."/>
            <person name="Brown J."/>
            <person name="Cutler M."/>
            <person name="Kelly L."/>
            <person name="Polz M.F."/>
        </authorList>
    </citation>
    <scope>NUCLEOTIDE SEQUENCE [LARGE SCALE GENOMIC DNA]</scope>
    <source>
        <strain evidence="5">10N.222.48.A2</strain>
    </source>
</reference>
<gene>
    <name evidence="3" type="ORF">BCS92_07805</name>
    <name evidence="4" type="ORF">FC057_00130</name>
</gene>
<feature type="domain" description="Bacteriophage T5 Orf172 DNA-binding" evidence="2">
    <location>
        <begin position="18"/>
        <end position="109"/>
    </location>
</feature>
<dbReference type="EMBL" id="MDBP01000032">
    <property type="protein sequence ID" value="PMP16543.1"/>
    <property type="molecule type" value="Genomic_DNA"/>
</dbReference>
<dbReference type="Proteomes" id="UP000235579">
    <property type="component" value="Unassembled WGS sequence"/>
</dbReference>
<dbReference type="RefSeq" id="WP_102257580.1">
    <property type="nucleotide sequence ID" value="NZ_MDBP01000032.1"/>
</dbReference>
<reference evidence="3" key="2">
    <citation type="submission" date="2016-07" db="EMBL/GenBank/DDBJ databases">
        <authorList>
            <person name="Wan K."/>
            <person name="Booth B."/>
            <person name="Spirohn K."/>
            <person name="Hao T."/>
            <person name="Hu Y."/>
            <person name="Calderwood M."/>
            <person name="Hill D."/>
            <person name="Mohr S."/>
            <person name="Vidal M."/>
            <person name="Celniker S."/>
            <person name="Perrimon N."/>
        </authorList>
    </citation>
    <scope>NUCLEOTIDE SEQUENCE</scope>
    <source>
        <strain evidence="3">10N.222.48.A2</strain>
    </source>
</reference>
<proteinExistence type="predicted"/>
<evidence type="ECO:0000259" key="2">
    <source>
        <dbReference type="Pfam" id="PF10544"/>
    </source>
</evidence>
<dbReference type="InterPro" id="IPR018306">
    <property type="entry name" value="Phage_T5_Orf172_DNA-bd"/>
</dbReference>
<evidence type="ECO:0000256" key="1">
    <source>
        <dbReference type="SAM" id="MobiDB-lite"/>
    </source>
</evidence>
<feature type="compositionally biased region" description="Basic residues" evidence="1">
    <location>
        <begin position="158"/>
        <end position="175"/>
    </location>
</feature>
<dbReference type="Proteomes" id="UP000308018">
    <property type="component" value="Unassembled WGS sequence"/>
</dbReference>